<dbReference type="Gene3D" id="1.10.150.130">
    <property type="match status" value="1"/>
</dbReference>
<dbReference type="InterPro" id="IPR011010">
    <property type="entry name" value="DNA_brk_join_enz"/>
</dbReference>
<feature type="domain" description="Tyr recombinase" evidence="10">
    <location>
        <begin position="251"/>
        <end position="467"/>
    </location>
</feature>
<accession>A0A084XZ59</accession>
<dbReference type="PANTHER" id="PTHR30349">
    <property type="entry name" value="PHAGE INTEGRASE-RELATED"/>
    <property type="match status" value="1"/>
</dbReference>
<evidence type="ECO:0000256" key="8">
    <source>
        <dbReference type="ARBA" id="ARBA00038613"/>
    </source>
</evidence>
<sequence length="469" mass="52428">MPEVTSSRISSPAQPEAIQRFWDKYLALLHRCGVKPPADRWYVRHAERYIESLPGRRLGEHRPADVTGHLADLGRLGRMQDWPFRQAVDALQKLFELVGVSWLHEVDWRYWRESARSLPADHPTLARSLPLGDGAAADARHAPGGGTGIGAGCAVIERLVTVIRQRNYSIRTEEAYRSWTLRFLTFIGGRDPGDAGATEVAAFLETLAVQGKVAASTQNQALNALVFLYGQVLERPLGDMGTFQRARRPRHLPVVLTPGEVGRLLENLEGTYHLMASLLYGTGMRLMECLRLRVKDVDFDYRQIVVRDGKGQKDRVVPLPDRLIDPLRAHLERVRALHEADVQAGHGEVYLPFALANKYPGAPREWGWQYLLPSGRLSVDPRGGVTRRHHLHENSLQKAVKQAAIRAHLTKPVNCHALRHSFATHLLASGYDIRTVQDLLGHADVSTTMIYTHVLNRGGKGVRSPLDAL</sequence>
<dbReference type="FunFam" id="1.10.443.10:FF:000007">
    <property type="entry name" value="Tyrosine recombinase XerC"/>
    <property type="match status" value="1"/>
</dbReference>
<dbReference type="GO" id="GO:0005737">
    <property type="term" value="C:cytoplasm"/>
    <property type="evidence" value="ECO:0007669"/>
    <property type="project" value="UniProtKB-SubCell"/>
</dbReference>
<comment type="caution">
    <text evidence="12">The sequence shown here is derived from an EMBL/GenBank/DDBJ whole genome shotgun (WGS) entry which is preliminary data.</text>
</comment>
<evidence type="ECO:0000313" key="13">
    <source>
        <dbReference type="Proteomes" id="UP000019812"/>
    </source>
</evidence>
<evidence type="ECO:0000256" key="7">
    <source>
        <dbReference type="ARBA" id="ARBA00037721"/>
    </source>
</evidence>
<comment type="subcellular location">
    <subcellularLocation>
        <location evidence="1">Cytoplasm</location>
    </subcellularLocation>
</comment>
<keyword evidence="3" id="KW-0963">Cytoplasm</keyword>
<dbReference type="NCBIfam" id="TIGR02249">
    <property type="entry name" value="integrase_gron"/>
    <property type="match status" value="1"/>
</dbReference>
<organism evidence="12 13">
    <name type="scientific">Candidatus Accumulibacter vicinus</name>
    <dbReference type="NCBI Taxonomy" id="2954382"/>
    <lineage>
        <taxon>Bacteria</taxon>
        <taxon>Pseudomonadati</taxon>
        <taxon>Pseudomonadota</taxon>
        <taxon>Betaproteobacteria</taxon>
        <taxon>Candidatus Accumulibacter</taxon>
    </lineage>
</organism>
<dbReference type="STRING" id="1457154.CAPSK01_002795"/>
<comment type="function">
    <text evidence="7">Site-specific tyrosine recombinase, which acts by catalyzing the cutting and rejoining of the recombining DNA molecules. The XerC-XerD complex is essential to convert dimers of the bacterial chromosome into monomers to permit their segregation at cell division. It also contributes to the segregational stability of plasmids.</text>
</comment>
<dbReference type="AlphaFoldDB" id="A0A084XZ59"/>
<dbReference type="PROSITE" id="PS51900">
    <property type="entry name" value="CB"/>
    <property type="match status" value="1"/>
</dbReference>
<keyword evidence="4" id="KW-0229">DNA integration</keyword>
<proteinExistence type="inferred from homology"/>
<dbReference type="GO" id="GO:0003677">
    <property type="term" value="F:DNA binding"/>
    <property type="evidence" value="ECO:0007669"/>
    <property type="project" value="UniProtKB-UniRule"/>
</dbReference>
<dbReference type="Gene3D" id="1.10.443.10">
    <property type="entry name" value="Intergrase catalytic core"/>
    <property type="match status" value="1"/>
</dbReference>
<dbReference type="EMBL" id="JDSS02000025">
    <property type="protein sequence ID" value="KFB67753.1"/>
    <property type="molecule type" value="Genomic_DNA"/>
</dbReference>
<evidence type="ECO:0000256" key="9">
    <source>
        <dbReference type="PROSITE-ProRule" id="PRU01248"/>
    </source>
</evidence>
<dbReference type="Pfam" id="PF00589">
    <property type="entry name" value="Phage_integrase"/>
    <property type="match status" value="1"/>
</dbReference>
<dbReference type="InterPro" id="IPR050090">
    <property type="entry name" value="Tyrosine_recombinase_XerCD"/>
</dbReference>
<dbReference type="SUPFAM" id="SSF56349">
    <property type="entry name" value="DNA breaking-rejoining enzymes"/>
    <property type="match status" value="1"/>
</dbReference>
<dbReference type="CDD" id="cd01193">
    <property type="entry name" value="INT_IntI_C"/>
    <property type="match status" value="1"/>
</dbReference>
<dbReference type="InterPro" id="IPR011946">
    <property type="entry name" value="Integrase_integron-type"/>
</dbReference>
<name>A0A084XZ59_9PROT</name>
<evidence type="ECO:0000313" key="12">
    <source>
        <dbReference type="EMBL" id="KFB67753.1"/>
    </source>
</evidence>
<evidence type="ECO:0000256" key="6">
    <source>
        <dbReference type="ARBA" id="ARBA00023172"/>
    </source>
</evidence>
<dbReference type="InterPro" id="IPR004107">
    <property type="entry name" value="Integrase_SAM-like_N"/>
</dbReference>
<evidence type="ECO:0000256" key="3">
    <source>
        <dbReference type="ARBA" id="ARBA00022490"/>
    </source>
</evidence>
<dbReference type="Proteomes" id="UP000019812">
    <property type="component" value="Unassembled WGS sequence"/>
</dbReference>
<feature type="domain" description="Core-binding (CB)" evidence="11">
    <location>
        <begin position="150"/>
        <end position="233"/>
    </location>
</feature>
<reference evidence="12 13" key="1">
    <citation type="submission" date="2014-07" db="EMBL/GenBank/DDBJ databases">
        <title>Expanding our view of genomic diversity in Candidatus Accumulibacter clades.</title>
        <authorList>
            <person name="Skennerton C.T."/>
            <person name="Barr J.J."/>
            <person name="Slater F.R."/>
            <person name="Bond P.L."/>
            <person name="Tyson G.W."/>
        </authorList>
    </citation>
    <scope>NUCLEOTIDE SEQUENCE [LARGE SCALE GENOMIC DNA]</scope>
    <source>
        <strain evidence="13">SK-01</strain>
    </source>
</reference>
<evidence type="ECO:0000259" key="10">
    <source>
        <dbReference type="PROSITE" id="PS51898"/>
    </source>
</evidence>
<keyword evidence="5 9" id="KW-0238">DNA-binding</keyword>
<keyword evidence="6" id="KW-0233">DNA recombination</keyword>
<dbReference type="InterPro" id="IPR010998">
    <property type="entry name" value="Integrase_recombinase_N"/>
</dbReference>
<dbReference type="InterPro" id="IPR044068">
    <property type="entry name" value="CB"/>
</dbReference>
<comment type="subunit">
    <text evidence="8">Forms a cyclic heterotetrameric complex composed of two molecules of XerC and two molecules of XerD.</text>
</comment>
<dbReference type="PROSITE" id="PS51898">
    <property type="entry name" value="TYR_RECOMBINASE"/>
    <property type="match status" value="1"/>
</dbReference>
<dbReference type="GO" id="GO:0015074">
    <property type="term" value="P:DNA integration"/>
    <property type="evidence" value="ECO:0007669"/>
    <property type="project" value="UniProtKB-KW"/>
</dbReference>
<comment type="similarity">
    <text evidence="2">Belongs to the 'phage' integrase family.</text>
</comment>
<evidence type="ECO:0000259" key="11">
    <source>
        <dbReference type="PROSITE" id="PS51900"/>
    </source>
</evidence>
<gene>
    <name evidence="12" type="primary">xerD_3</name>
    <name evidence="12" type="ORF">CAPSK01_002795</name>
</gene>
<dbReference type="GO" id="GO:0006310">
    <property type="term" value="P:DNA recombination"/>
    <property type="evidence" value="ECO:0007669"/>
    <property type="project" value="UniProtKB-KW"/>
</dbReference>
<evidence type="ECO:0000256" key="2">
    <source>
        <dbReference type="ARBA" id="ARBA00008857"/>
    </source>
</evidence>
<dbReference type="InterPro" id="IPR013762">
    <property type="entry name" value="Integrase-like_cat_sf"/>
</dbReference>
<dbReference type="InterPro" id="IPR002104">
    <property type="entry name" value="Integrase_catalytic"/>
</dbReference>
<protein>
    <submittedName>
        <fullName evidence="12">Tyrosine recombinase XerD</fullName>
    </submittedName>
</protein>
<dbReference type="RefSeq" id="WP_273703593.1">
    <property type="nucleotide sequence ID" value="NZ_JDSS02000025.1"/>
</dbReference>
<evidence type="ECO:0000256" key="4">
    <source>
        <dbReference type="ARBA" id="ARBA00022908"/>
    </source>
</evidence>
<dbReference type="Pfam" id="PF13495">
    <property type="entry name" value="Phage_int_SAM_4"/>
    <property type="match status" value="1"/>
</dbReference>
<evidence type="ECO:0000256" key="1">
    <source>
        <dbReference type="ARBA" id="ARBA00004496"/>
    </source>
</evidence>
<evidence type="ECO:0000256" key="5">
    <source>
        <dbReference type="ARBA" id="ARBA00023125"/>
    </source>
</evidence>
<dbReference type="PANTHER" id="PTHR30349:SF64">
    <property type="entry name" value="PROPHAGE INTEGRASE INTD-RELATED"/>
    <property type="match status" value="1"/>
</dbReference>